<name>X1PG87_9ZZZZ</name>
<comment type="caution">
    <text evidence="1">The sequence shown here is derived from an EMBL/GenBank/DDBJ whole genome shotgun (WGS) entry which is preliminary data.</text>
</comment>
<reference evidence="1" key="1">
    <citation type="journal article" date="2014" name="Front. Microbiol.">
        <title>High frequency of phylogenetically diverse reductive dehalogenase-homologous genes in deep subseafloor sedimentary metagenomes.</title>
        <authorList>
            <person name="Kawai M."/>
            <person name="Futagami T."/>
            <person name="Toyoda A."/>
            <person name="Takaki Y."/>
            <person name="Nishi S."/>
            <person name="Hori S."/>
            <person name="Arai W."/>
            <person name="Tsubouchi T."/>
            <person name="Morono Y."/>
            <person name="Uchiyama I."/>
            <person name="Ito T."/>
            <person name="Fujiyama A."/>
            <person name="Inagaki F."/>
            <person name="Takami H."/>
        </authorList>
    </citation>
    <scope>NUCLEOTIDE SEQUENCE</scope>
    <source>
        <strain evidence="1">Expedition CK06-06</strain>
    </source>
</reference>
<proteinExistence type="predicted"/>
<accession>X1PG87</accession>
<gene>
    <name evidence="1" type="ORF">S06H3_40500</name>
</gene>
<organism evidence="1">
    <name type="scientific">marine sediment metagenome</name>
    <dbReference type="NCBI Taxonomy" id="412755"/>
    <lineage>
        <taxon>unclassified sequences</taxon>
        <taxon>metagenomes</taxon>
        <taxon>ecological metagenomes</taxon>
    </lineage>
</organism>
<evidence type="ECO:0000313" key="1">
    <source>
        <dbReference type="EMBL" id="GAI38015.1"/>
    </source>
</evidence>
<dbReference type="EMBL" id="BARV01024867">
    <property type="protein sequence ID" value="GAI38015.1"/>
    <property type="molecule type" value="Genomic_DNA"/>
</dbReference>
<sequence>MASGRIYGRDTRGKICKRLGRINVDATNCRKGDKRSGVKTPSKGHAFKEVEKFLRRGCKVKITMVE</sequence>
<protein>
    <submittedName>
        <fullName evidence="1">Uncharacterized protein</fullName>
    </submittedName>
</protein>
<dbReference type="AlphaFoldDB" id="X1PG87"/>